<dbReference type="PANTHER" id="PTHR45986">
    <property type="entry name" value="ZINC FINGER MATRIN-TYPE PROTEIN 2"/>
    <property type="match status" value="1"/>
</dbReference>
<protein>
    <recommendedName>
        <fullName evidence="7">C2H2-type domain-containing protein</fullName>
    </recommendedName>
</protein>
<evidence type="ECO:0000256" key="2">
    <source>
        <dbReference type="ARBA" id="ARBA00022771"/>
    </source>
</evidence>
<dbReference type="InterPro" id="IPR036236">
    <property type="entry name" value="Znf_C2H2_sf"/>
</dbReference>
<keyword evidence="4" id="KW-0539">Nucleus</keyword>
<evidence type="ECO:0000256" key="1">
    <source>
        <dbReference type="ARBA" id="ARBA00022723"/>
    </source>
</evidence>
<keyword evidence="2 5" id="KW-0863">Zinc-finger</keyword>
<feature type="domain" description="C2H2-type" evidence="7">
    <location>
        <begin position="63"/>
        <end position="92"/>
    </location>
</feature>
<feature type="compositionally biased region" description="Basic residues" evidence="6">
    <location>
        <begin position="137"/>
        <end position="149"/>
    </location>
</feature>
<accession>A0ABQ0DLT1</accession>
<dbReference type="Proteomes" id="UP001628156">
    <property type="component" value="Unassembled WGS sequence"/>
</dbReference>
<reference evidence="8 9" key="1">
    <citation type="journal article" date="2019" name="PLoS Negl. Trop. Dis.">
        <title>Whole genome sequencing of Entamoeba nuttalli reveals mammalian host-related molecular signatures and a novel octapeptide-repeat surface protein.</title>
        <authorList>
            <person name="Tanaka M."/>
            <person name="Makiuchi T."/>
            <person name="Komiyama T."/>
            <person name="Shiina T."/>
            <person name="Osaki K."/>
            <person name="Tachibana H."/>
        </authorList>
    </citation>
    <scope>NUCLEOTIDE SEQUENCE [LARGE SCALE GENOMIC DNA]</scope>
    <source>
        <strain evidence="8 9">P19-061405</strain>
    </source>
</reference>
<comment type="caution">
    <text evidence="8">The sequence shown here is derived from an EMBL/GenBank/DDBJ whole genome shotgun (WGS) entry which is preliminary data.</text>
</comment>
<evidence type="ECO:0000256" key="4">
    <source>
        <dbReference type="ARBA" id="ARBA00023242"/>
    </source>
</evidence>
<evidence type="ECO:0000256" key="6">
    <source>
        <dbReference type="SAM" id="MobiDB-lite"/>
    </source>
</evidence>
<feature type="compositionally biased region" description="Basic and acidic residues" evidence="6">
    <location>
        <begin position="160"/>
        <end position="174"/>
    </location>
</feature>
<dbReference type="PROSITE" id="PS50157">
    <property type="entry name" value="ZINC_FINGER_C2H2_2"/>
    <property type="match status" value="1"/>
</dbReference>
<feature type="region of interest" description="Disordered" evidence="6">
    <location>
        <begin position="114"/>
        <end position="174"/>
    </location>
</feature>
<evidence type="ECO:0000256" key="3">
    <source>
        <dbReference type="ARBA" id="ARBA00022833"/>
    </source>
</evidence>
<dbReference type="EMBL" id="BAAFRS010000161">
    <property type="protein sequence ID" value="GAB1223805.1"/>
    <property type="molecule type" value="Genomic_DNA"/>
</dbReference>
<gene>
    <name evidence="8" type="ORF">ENUP19_0161G0064</name>
</gene>
<dbReference type="SUPFAM" id="SSF57667">
    <property type="entry name" value="beta-beta-alpha zinc fingers"/>
    <property type="match status" value="1"/>
</dbReference>
<dbReference type="InterPro" id="IPR013087">
    <property type="entry name" value="Znf_C2H2_type"/>
</dbReference>
<keyword evidence="1" id="KW-0479">Metal-binding</keyword>
<keyword evidence="9" id="KW-1185">Reference proteome</keyword>
<evidence type="ECO:0000313" key="9">
    <source>
        <dbReference type="Proteomes" id="UP001628156"/>
    </source>
</evidence>
<sequence length="174" mass="20753">MTLKYTLDKSGRRKWNKELYANEYFEGKWNGEEEVSQLTSREESLKLINNKGSTILTKKQGGLYCSICNKMFSDSTSFTTHLNLPEHIEKAGIETNFKTPTVDDIKTKLQLLQEKKREEKETPEEKEYKRLEWKASRKERKREWKKRQQQTKENAPENQNNERSRSNSRTRTEK</sequence>
<evidence type="ECO:0000313" key="8">
    <source>
        <dbReference type="EMBL" id="GAB1223805.1"/>
    </source>
</evidence>
<dbReference type="PANTHER" id="PTHR45986:SF1">
    <property type="entry name" value="ZINC FINGER MATRIN-TYPE PROTEIN 2"/>
    <property type="match status" value="1"/>
</dbReference>
<dbReference type="PROSITE" id="PS00028">
    <property type="entry name" value="ZINC_FINGER_C2H2_1"/>
    <property type="match status" value="1"/>
</dbReference>
<dbReference type="Pfam" id="PF12171">
    <property type="entry name" value="zf-C2H2_jaz"/>
    <property type="match status" value="1"/>
</dbReference>
<evidence type="ECO:0000256" key="5">
    <source>
        <dbReference type="PROSITE-ProRule" id="PRU00042"/>
    </source>
</evidence>
<feature type="compositionally biased region" description="Basic and acidic residues" evidence="6">
    <location>
        <begin position="114"/>
        <end position="136"/>
    </location>
</feature>
<dbReference type="InterPro" id="IPR040107">
    <property type="entry name" value="Snu23"/>
</dbReference>
<evidence type="ECO:0000259" key="7">
    <source>
        <dbReference type="PROSITE" id="PS50157"/>
    </source>
</evidence>
<keyword evidence="3" id="KW-0862">Zinc</keyword>
<organism evidence="8 9">
    <name type="scientific">Entamoeba nuttalli</name>
    <dbReference type="NCBI Taxonomy" id="412467"/>
    <lineage>
        <taxon>Eukaryota</taxon>
        <taxon>Amoebozoa</taxon>
        <taxon>Evosea</taxon>
        <taxon>Archamoebae</taxon>
        <taxon>Mastigamoebida</taxon>
        <taxon>Entamoebidae</taxon>
        <taxon>Entamoeba</taxon>
    </lineage>
</organism>
<name>A0ABQ0DLT1_9EUKA</name>
<dbReference type="InterPro" id="IPR022755">
    <property type="entry name" value="Znf_C2H2_jaz"/>
</dbReference>
<proteinExistence type="predicted"/>